<comment type="caution">
    <text evidence="1">The sequence shown here is derived from an EMBL/GenBank/DDBJ whole genome shotgun (WGS) entry which is preliminary data.</text>
</comment>
<evidence type="ECO:0000313" key="1">
    <source>
        <dbReference type="EMBL" id="GAA0296035.1"/>
    </source>
</evidence>
<dbReference type="EMBL" id="BAAABV010000017">
    <property type="protein sequence ID" value="GAA0296035.1"/>
    <property type="molecule type" value="Genomic_DNA"/>
</dbReference>
<organism evidence="1 2">
    <name type="scientific">Streptomyces polychromogenes</name>
    <dbReference type="NCBI Taxonomy" id="67342"/>
    <lineage>
        <taxon>Bacteria</taxon>
        <taxon>Bacillati</taxon>
        <taxon>Actinomycetota</taxon>
        <taxon>Actinomycetes</taxon>
        <taxon>Kitasatosporales</taxon>
        <taxon>Streptomycetaceae</taxon>
        <taxon>Streptomyces</taxon>
    </lineage>
</organism>
<proteinExistence type="predicted"/>
<dbReference type="Proteomes" id="UP001501867">
    <property type="component" value="Unassembled WGS sequence"/>
</dbReference>
<accession>A0ABP3F2K6</accession>
<reference evidence="2" key="1">
    <citation type="journal article" date="2019" name="Int. J. Syst. Evol. Microbiol.">
        <title>The Global Catalogue of Microorganisms (GCM) 10K type strain sequencing project: providing services to taxonomists for standard genome sequencing and annotation.</title>
        <authorList>
            <consortium name="The Broad Institute Genomics Platform"/>
            <consortium name="The Broad Institute Genome Sequencing Center for Infectious Disease"/>
            <person name="Wu L."/>
            <person name="Ma J."/>
        </authorList>
    </citation>
    <scope>NUCLEOTIDE SEQUENCE [LARGE SCALE GENOMIC DNA]</scope>
    <source>
        <strain evidence="2">JCM 4505</strain>
    </source>
</reference>
<protein>
    <submittedName>
        <fullName evidence="1">Uncharacterized protein</fullName>
    </submittedName>
</protein>
<evidence type="ECO:0000313" key="2">
    <source>
        <dbReference type="Proteomes" id="UP001501867"/>
    </source>
</evidence>
<gene>
    <name evidence="1" type="ORF">GCM10010302_38410</name>
</gene>
<keyword evidence="2" id="KW-1185">Reference proteome</keyword>
<sequence>MVDGRPLTIELLLCEGCGGREFLPLAGARGLELECTACCGRAFLAGRESWRYEDFWEDGEPGWAGCSCGGGEFEAALAFTHGEDGPVRAVTVGLRCLRDGTLGVCAAWRGGRPQG</sequence>
<name>A0ABP3F2K6_9ACTN</name>